<dbReference type="OrthoDB" id="5955232at2759"/>
<evidence type="ECO:0000313" key="4">
    <source>
        <dbReference type="Proteomes" id="UP001163046"/>
    </source>
</evidence>
<comment type="caution">
    <text evidence="3">The sequence shown here is derived from an EMBL/GenBank/DDBJ whole genome shotgun (WGS) entry which is preliminary data.</text>
</comment>
<dbReference type="Pfam" id="PF00385">
    <property type="entry name" value="Chromo"/>
    <property type="match status" value="1"/>
</dbReference>
<evidence type="ECO:0000256" key="1">
    <source>
        <dbReference type="SAM" id="MobiDB-lite"/>
    </source>
</evidence>
<keyword evidence="4" id="KW-1185">Reference proteome</keyword>
<evidence type="ECO:0000259" key="2">
    <source>
        <dbReference type="PROSITE" id="PS50013"/>
    </source>
</evidence>
<dbReference type="EMBL" id="MU825891">
    <property type="protein sequence ID" value="KAJ7384044.1"/>
    <property type="molecule type" value="Genomic_DNA"/>
</dbReference>
<name>A0A9X0D412_9CNID</name>
<sequence length="449" mass="51579">MKTRSAEKGDTEPEIFIVERDHGRDKRDSQSKTAEDILKEREHLDRRRFEHAHLQYALLQVVYFFSQSFNLREISFRDFNETIKNLAPAIHEAFTSHYTGHCCNFPGCGNCLVLDGNMKNRRDVCMAKDSGFISYDGLPGSIHTGCINTPAYKSRFCKDHEECICNLPIASHQEVESALMEEMSSGPFTCAKAKAQGVNPEIVDIVEKVLDQKVTRGKTYYKVKYLGKSECKATWEPSDCIPSGIIETYQKRRETVVMLVDKNNSGQISSTLKLSKNVHWSEPPEKKLNHPKMKYQTKGILCIMSPCGVIVRCAELFCSESKMQVYAVLHDLLSRNERMFNELRYVIYDDSCHLKKFAQNPSRRDVTSAAKRLLEVSIVSIDKMHMKGHVDRWCKENCDARNIEELREVDTEVCEQTFAWFVKICENDKEDEQGELCFLSNLFTTLTQP</sequence>
<evidence type="ECO:0000313" key="3">
    <source>
        <dbReference type="EMBL" id="KAJ7384044.1"/>
    </source>
</evidence>
<feature type="region of interest" description="Disordered" evidence="1">
    <location>
        <begin position="1"/>
        <end position="33"/>
    </location>
</feature>
<proteinExistence type="predicted"/>
<reference evidence="3" key="1">
    <citation type="submission" date="2023-01" db="EMBL/GenBank/DDBJ databases">
        <title>Genome assembly of the deep-sea coral Lophelia pertusa.</title>
        <authorList>
            <person name="Herrera S."/>
            <person name="Cordes E."/>
        </authorList>
    </citation>
    <scope>NUCLEOTIDE SEQUENCE</scope>
    <source>
        <strain evidence="3">USNM1676648</strain>
        <tissue evidence="3">Polyp</tissue>
    </source>
</reference>
<dbReference type="Proteomes" id="UP001163046">
    <property type="component" value="Unassembled WGS sequence"/>
</dbReference>
<organism evidence="3 4">
    <name type="scientific">Desmophyllum pertusum</name>
    <dbReference type="NCBI Taxonomy" id="174260"/>
    <lineage>
        <taxon>Eukaryota</taxon>
        <taxon>Metazoa</taxon>
        <taxon>Cnidaria</taxon>
        <taxon>Anthozoa</taxon>
        <taxon>Hexacorallia</taxon>
        <taxon>Scleractinia</taxon>
        <taxon>Caryophylliina</taxon>
        <taxon>Caryophylliidae</taxon>
        <taxon>Desmophyllum</taxon>
    </lineage>
</organism>
<dbReference type="SUPFAM" id="SSF54160">
    <property type="entry name" value="Chromo domain-like"/>
    <property type="match status" value="1"/>
</dbReference>
<protein>
    <recommendedName>
        <fullName evidence="2">Chromo domain-containing protein</fullName>
    </recommendedName>
</protein>
<feature type="domain" description="Chromo" evidence="2">
    <location>
        <begin position="204"/>
        <end position="237"/>
    </location>
</feature>
<gene>
    <name evidence="3" type="ORF">OS493_024058</name>
</gene>
<dbReference type="PROSITE" id="PS50013">
    <property type="entry name" value="CHROMO_2"/>
    <property type="match status" value="1"/>
</dbReference>
<dbReference type="AlphaFoldDB" id="A0A9X0D412"/>
<dbReference type="Gene3D" id="2.40.50.40">
    <property type="match status" value="1"/>
</dbReference>
<dbReference type="InterPro" id="IPR000953">
    <property type="entry name" value="Chromo/chromo_shadow_dom"/>
</dbReference>
<accession>A0A9X0D412</accession>
<dbReference type="InterPro" id="IPR016197">
    <property type="entry name" value="Chromo-like_dom_sf"/>
</dbReference>
<dbReference type="InterPro" id="IPR023780">
    <property type="entry name" value="Chromo_domain"/>
</dbReference>
<dbReference type="CDD" id="cd00024">
    <property type="entry name" value="CD_CSD"/>
    <property type="match status" value="1"/>
</dbReference>